<keyword evidence="3" id="KW-1185">Reference proteome</keyword>
<keyword evidence="1" id="KW-0732">Signal</keyword>
<accession>A0AA48HK01</accession>
<dbReference type="Proteomes" id="UP001337723">
    <property type="component" value="Chromosome"/>
</dbReference>
<feature type="chain" id="PRO_5046921831" evidence="1">
    <location>
        <begin position="23"/>
        <end position="273"/>
    </location>
</feature>
<dbReference type="EMBL" id="AP027266">
    <property type="protein sequence ID" value="BDW87009.1"/>
    <property type="molecule type" value="Genomic_DNA"/>
</dbReference>
<gene>
    <name evidence="2" type="ORF">MACH21_31860</name>
</gene>
<reference evidence="2 3" key="1">
    <citation type="submission" date="2023-01" db="EMBL/GenBank/DDBJ databases">
        <title>Complete genome sequence of Roseicyclus marinus strain Dej080120_10.</title>
        <authorList>
            <person name="Ueki S."/>
            <person name="Maruyama F."/>
        </authorList>
    </citation>
    <scope>NUCLEOTIDE SEQUENCE [LARGE SCALE GENOMIC DNA]</scope>
    <source>
        <strain evidence="2 3">Dej080120_10</strain>
    </source>
</reference>
<dbReference type="RefSeq" id="WP_338273104.1">
    <property type="nucleotide sequence ID" value="NZ_AP027266.1"/>
</dbReference>
<feature type="signal peptide" evidence="1">
    <location>
        <begin position="1"/>
        <end position="22"/>
    </location>
</feature>
<dbReference type="KEGG" id="rmai:MACH21_31860"/>
<evidence type="ECO:0000313" key="2">
    <source>
        <dbReference type="EMBL" id="BDW87009.1"/>
    </source>
</evidence>
<organism evidence="2 3">
    <name type="scientific">Roseicyclus marinus</name>
    <dbReference type="NCBI Taxonomy" id="2161673"/>
    <lineage>
        <taxon>Bacteria</taxon>
        <taxon>Pseudomonadati</taxon>
        <taxon>Pseudomonadota</taxon>
        <taxon>Alphaproteobacteria</taxon>
        <taxon>Rhodobacterales</taxon>
        <taxon>Roseobacteraceae</taxon>
        <taxon>Roseicyclus</taxon>
    </lineage>
</organism>
<sequence>MSVRKLLLRSSVIAALGGAATAAMPYIDLIEPSRGPEIAMVVLTPDPAPQPVASIARSAWGLPCGLSVTAAPLPGAMVALDVMDPCRPDARVEITHMALRISARTDALGLLTLDVPAFESPARFAVSLESGANATAETGLPDLGDYARAAIAWTGPHAITLHGEAGDNPAMIAARTTQTESFLSRLGDATLDAPHLAQVLTTPAALQDDLLIRAEIAVDATSCGRPIVARSLQSLGGGPVTMADIALTLPGCEATGEFLMLQNLFQPPRLPAN</sequence>
<name>A0AA48HK01_9RHOB</name>
<protein>
    <submittedName>
        <fullName evidence="2">Uncharacterized protein</fullName>
    </submittedName>
</protein>
<proteinExistence type="predicted"/>
<evidence type="ECO:0000313" key="3">
    <source>
        <dbReference type="Proteomes" id="UP001337723"/>
    </source>
</evidence>
<dbReference type="AlphaFoldDB" id="A0AA48HK01"/>
<evidence type="ECO:0000256" key="1">
    <source>
        <dbReference type="SAM" id="SignalP"/>
    </source>
</evidence>